<dbReference type="InterPro" id="IPR016024">
    <property type="entry name" value="ARM-type_fold"/>
</dbReference>
<protein>
    <submittedName>
        <fullName evidence="1">Uncharacterized protein</fullName>
    </submittedName>
</protein>
<reference evidence="1 2" key="1">
    <citation type="journal article" date="2014" name="Nature">
        <title>The genome of the recently domesticated crop plant sugar beet (Beta vulgaris).</title>
        <authorList>
            <person name="Dohm J.C."/>
            <person name="Minoche A.E."/>
            <person name="Holtgrawe D."/>
            <person name="Capella-Gutierrez S."/>
            <person name="Zakrzewski F."/>
            <person name="Tafer H."/>
            <person name="Rupp O."/>
            <person name="Sorensen T.R."/>
            <person name="Stracke R."/>
            <person name="Reinhardt R."/>
            <person name="Goesmann A."/>
            <person name="Kraft T."/>
            <person name="Schulz B."/>
            <person name="Stadler P.F."/>
            <person name="Schmidt T."/>
            <person name="Gabaldon T."/>
            <person name="Lehrach H."/>
            <person name="Weisshaar B."/>
            <person name="Himmelbauer H."/>
        </authorList>
    </citation>
    <scope>NUCLEOTIDE SEQUENCE [LARGE SCALE GENOMIC DNA]</scope>
    <source>
        <tissue evidence="1">Taproot</tissue>
    </source>
</reference>
<evidence type="ECO:0000313" key="1">
    <source>
        <dbReference type="EMBL" id="KMS94445.1"/>
    </source>
</evidence>
<dbReference type="Gramene" id="KMS94445">
    <property type="protein sequence ID" value="KMS94445"/>
    <property type="gene ID" value="BVRB_021350"/>
</dbReference>
<dbReference type="Proteomes" id="UP000035740">
    <property type="component" value="Unassembled WGS sequence"/>
</dbReference>
<sequence length="315" mass="34919">SVTEHLNCLLKDAILDDRSGCIDSIVPVLERVLLRGDPYSRHFALSWTRLLHCSNRVSVIFALPAILSMLTDQHADITVNVRSFIESVRHQLPPGSCLRIITKIAADRGQASVVRQTALKWMPDLVQKIPTSAESALAISILLQCLDDPYEQISNTAANSHQEIFKALKDICVPINLDSVVGPRSQTAALDYLLVYVRRGGSLTGHQNFQQRLLRILLESPFREIGGILEIVIRIAISQTSLMSTLRDLIRAINCSRESVLEKKRCTVIVNCLSDLLGGHALFNIVSTLPCSELSPMTIHTMMLAIFLSDSLLVF</sequence>
<dbReference type="SUPFAM" id="SSF48371">
    <property type="entry name" value="ARM repeat"/>
    <property type="match status" value="1"/>
</dbReference>
<gene>
    <name evidence="1" type="ORF">BVRB_021350</name>
</gene>
<dbReference type="GO" id="GO:0070772">
    <property type="term" value="C:PAS complex"/>
    <property type="evidence" value="ECO:0007669"/>
    <property type="project" value="InterPro"/>
</dbReference>
<dbReference type="PANTHER" id="PTHR16023">
    <property type="entry name" value="TAX1 BINDING PROTEIN-RELATED"/>
    <property type="match status" value="1"/>
</dbReference>
<dbReference type="EMBL" id="KQ093338">
    <property type="protein sequence ID" value="KMS94445.1"/>
    <property type="molecule type" value="Genomic_DNA"/>
</dbReference>
<dbReference type="InterPro" id="IPR026825">
    <property type="entry name" value="Vac14"/>
</dbReference>
<dbReference type="InterPro" id="IPR011989">
    <property type="entry name" value="ARM-like"/>
</dbReference>
<name>A0A0J8DUE9_BETVV</name>
<keyword evidence="2" id="KW-1185">Reference proteome</keyword>
<proteinExistence type="predicted"/>
<feature type="non-terminal residue" evidence="1">
    <location>
        <position position="1"/>
    </location>
</feature>
<accession>A0A0J8DUE9</accession>
<dbReference type="GO" id="GO:0010008">
    <property type="term" value="C:endosome membrane"/>
    <property type="evidence" value="ECO:0007669"/>
    <property type="project" value="TreeGrafter"/>
</dbReference>
<evidence type="ECO:0000313" key="2">
    <source>
        <dbReference type="Proteomes" id="UP000035740"/>
    </source>
</evidence>
<dbReference type="Gene3D" id="1.25.10.10">
    <property type="entry name" value="Leucine-rich Repeat Variant"/>
    <property type="match status" value="1"/>
</dbReference>
<dbReference type="AlphaFoldDB" id="A0A0J8DUE9"/>
<dbReference type="PANTHER" id="PTHR16023:SF0">
    <property type="entry name" value="PROTEIN VAC14 HOMOLOG"/>
    <property type="match status" value="1"/>
</dbReference>
<dbReference type="GO" id="GO:0006661">
    <property type="term" value="P:phosphatidylinositol biosynthetic process"/>
    <property type="evidence" value="ECO:0007669"/>
    <property type="project" value="InterPro"/>
</dbReference>
<organism evidence="1 2">
    <name type="scientific">Beta vulgaris subsp. vulgaris</name>
    <name type="common">Beet</name>
    <dbReference type="NCBI Taxonomy" id="3555"/>
    <lineage>
        <taxon>Eukaryota</taxon>
        <taxon>Viridiplantae</taxon>
        <taxon>Streptophyta</taxon>
        <taxon>Embryophyta</taxon>
        <taxon>Tracheophyta</taxon>
        <taxon>Spermatophyta</taxon>
        <taxon>Magnoliopsida</taxon>
        <taxon>eudicotyledons</taxon>
        <taxon>Gunneridae</taxon>
        <taxon>Pentapetalae</taxon>
        <taxon>Caryophyllales</taxon>
        <taxon>Chenopodiaceae</taxon>
        <taxon>Betoideae</taxon>
        <taxon>Beta</taxon>
    </lineage>
</organism>